<dbReference type="Proteomes" id="UP001320706">
    <property type="component" value="Unassembled WGS sequence"/>
</dbReference>
<keyword evidence="2" id="KW-1185">Reference proteome</keyword>
<accession>A0ACC3S3U3</accession>
<sequence length="370" mass="41945">MKDPFPIPAPAALQAAITPLADLLSLPTLPLHFHEVLLAFLFYISINTYLSPWLSRRLCPATYNSLNTRTRINWDVHVVSFCQSLIVNALALYVIFCDEERRDMNWTGRIWGYTGASGLVQAFASGYFLWDLWITARHVGIFGWGMLAHARPFVNFYGPIFILYELSSPFLNIHWFCDKLALTGSIYQLINGIILMTTFFLCRLVWGALNSYWVFADMYRALRHGHLVSDGDLGVKMGLAQDTQPATNENTGPTAEIMAFAGDRTLPLWLPLSYLVSNIVLNLLNYYWFGQMIKTIRKRFEPPFGTKGVEDKHTKRGTKTKTKTEKVGKEEVEVGLGDGKPAVGYARGVYDDGRKTVEVEGRELRSRRRG</sequence>
<organism evidence="1 2">
    <name type="scientific">Zalaria obscura</name>
    <dbReference type="NCBI Taxonomy" id="2024903"/>
    <lineage>
        <taxon>Eukaryota</taxon>
        <taxon>Fungi</taxon>
        <taxon>Dikarya</taxon>
        <taxon>Ascomycota</taxon>
        <taxon>Pezizomycotina</taxon>
        <taxon>Dothideomycetes</taxon>
        <taxon>Dothideomycetidae</taxon>
        <taxon>Dothideales</taxon>
        <taxon>Zalariaceae</taxon>
        <taxon>Zalaria</taxon>
    </lineage>
</organism>
<name>A0ACC3S3U3_9PEZI</name>
<protein>
    <submittedName>
        <fullName evidence="1">Uncharacterized protein</fullName>
    </submittedName>
</protein>
<comment type="caution">
    <text evidence="1">The sequence shown here is derived from an EMBL/GenBank/DDBJ whole genome shotgun (WGS) entry which is preliminary data.</text>
</comment>
<proteinExistence type="predicted"/>
<evidence type="ECO:0000313" key="1">
    <source>
        <dbReference type="EMBL" id="KAK8195873.1"/>
    </source>
</evidence>
<gene>
    <name evidence="1" type="ORF">M8818_007024</name>
</gene>
<evidence type="ECO:0000313" key="2">
    <source>
        <dbReference type="Proteomes" id="UP001320706"/>
    </source>
</evidence>
<dbReference type="EMBL" id="JAMKPW020000042">
    <property type="protein sequence ID" value="KAK8195873.1"/>
    <property type="molecule type" value="Genomic_DNA"/>
</dbReference>
<reference evidence="1" key="1">
    <citation type="submission" date="2024-02" db="EMBL/GenBank/DDBJ databases">
        <title>Metagenome Assembled Genome of Zalaria obscura JY119.</title>
        <authorList>
            <person name="Vighnesh L."/>
            <person name="Jagadeeshwari U."/>
            <person name="Venkata Ramana C."/>
            <person name="Sasikala C."/>
        </authorList>
    </citation>
    <scope>NUCLEOTIDE SEQUENCE</scope>
    <source>
        <strain evidence="1">JY119</strain>
    </source>
</reference>